<dbReference type="Proteomes" id="UP000188318">
    <property type="component" value="Unassembled WGS sequence"/>
</dbReference>
<organism evidence="1 2">
    <name type="scientific">Aspergillus carbonarius (strain ITEM 5010)</name>
    <dbReference type="NCBI Taxonomy" id="602072"/>
    <lineage>
        <taxon>Eukaryota</taxon>
        <taxon>Fungi</taxon>
        <taxon>Dikarya</taxon>
        <taxon>Ascomycota</taxon>
        <taxon>Pezizomycotina</taxon>
        <taxon>Eurotiomycetes</taxon>
        <taxon>Eurotiomycetidae</taxon>
        <taxon>Eurotiales</taxon>
        <taxon>Aspergillaceae</taxon>
        <taxon>Aspergillus</taxon>
        <taxon>Aspergillus subgen. Circumdati</taxon>
    </lineage>
</organism>
<sequence length="112" mass="12614">MRPGICDEFGQFDLKCSVKLITAPSNAQLFRMLASFQTHVNIVSDTVCRSLKLDKKPYHGEPISVLGRGDRIPTGTVELQWGFSRGEKLYRDVFHVVEGVGYDLLLKMPSKK</sequence>
<dbReference type="EMBL" id="KV907507">
    <property type="protein sequence ID" value="OOF92593.1"/>
    <property type="molecule type" value="Genomic_DNA"/>
</dbReference>
<proteinExistence type="predicted"/>
<keyword evidence="2" id="KW-1185">Reference proteome</keyword>
<dbReference type="OrthoDB" id="4471293at2759"/>
<name>A0A1R3RDN1_ASPC5</name>
<gene>
    <name evidence="1" type="ORF">ASPCADRAFT_55014</name>
</gene>
<accession>A0A1R3RDN1</accession>
<reference evidence="2" key="1">
    <citation type="journal article" date="2017" name="Genome Biol.">
        <title>Comparative genomics reveals high biological diversity and specific adaptations in the industrially and medically important fungal genus Aspergillus.</title>
        <authorList>
            <person name="de Vries R.P."/>
            <person name="Riley R."/>
            <person name="Wiebenga A."/>
            <person name="Aguilar-Osorio G."/>
            <person name="Amillis S."/>
            <person name="Uchima C.A."/>
            <person name="Anderluh G."/>
            <person name="Asadollahi M."/>
            <person name="Askin M."/>
            <person name="Barry K."/>
            <person name="Battaglia E."/>
            <person name="Bayram O."/>
            <person name="Benocci T."/>
            <person name="Braus-Stromeyer S.A."/>
            <person name="Caldana C."/>
            <person name="Canovas D."/>
            <person name="Cerqueira G.C."/>
            <person name="Chen F."/>
            <person name="Chen W."/>
            <person name="Choi C."/>
            <person name="Clum A."/>
            <person name="Dos Santos R.A."/>
            <person name="Damasio A.R."/>
            <person name="Diallinas G."/>
            <person name="Emri T."/>
            <person name="Fekete E."/>
            <person name="Flipphi M."/>
            <person name="Freyberg S."/>
            <person name="Gallo A."/>
            <person name="Gournas C."/>
            <person name="Habgood R."/>
            <person name="Hainaut M."/>
            <person name="Harispe M.L."/>
            <person name="Henrissat B."/>
            <person name="Hilden K.S."/>
            <person name="Hope R."/>
            <person name="Hossain A."/>
            <person name="Karabika E."/>
            <person name="Karaffa L."/>
            <person name="Karanyi Z."/>
            <person name="Krasevec N."/>
            <person name="Kuo A."/>
            <person name="Kusch H."/>
            <person name="LaButti K."/>
            <person name="Lagendijk E.L."/>
            <person name="Lapidus A."/>
            <person name="Levasseur A."/>
            <person name="Lindquist E."/>
            <person name="Lipzen A."/>
            <person name="Logrieco A.F."/>
            <person name="MacCabe A."/>
            <person name="Maekelae M.R."/>
            <person name="Malavazi I."/>
            <person name="Melin P."/>
            <person name="Meyer V."/>
            <person name="Mielnichuk N."/>
            <person name="Miskei M."/>
            <person name="Molnar A.P."/>
            <person name="Mule G."/>
            <person name="Ngan C.Y."/>
            <person name="Orejas M."/>
            <person name="Orosz E."/>
            <person name="Ouedraogo J.P."/>
            <person name="Overkamp K.M."/>
            <person name="Park H.-S."/>
            <person name="Perrone G."/>
            <person name="Piumi F."/>
            <person name="Punt P.J."/>
            <person name="Ram A.F."/>
            <person name="Ramon A."/>
            <person name="Rauscher S."/>
            <person name="Record E."/>
            <person name="Riano-Pachon D.M."/>
            <person name="Robert V."/>
            <person name="Roehrig J."/>
            <person name="Ruller R."/>
            <person name="Salamov A."/>
            <person name="Salih N.S."/>
            <person name="Samson R.A."/>
            <person name="Sandor E."/>
            <person name="Sanguinetti M."/>
            <person name="Schuetze T."/>
            <person name="Sepcic K."/>
            <person name="Shelest E."/>
            <person name="Sherlock G."/>
            <person name="Sophianopoulou V."/>
            <person name="Squina F.M."/>
            <person name="Sun H."/>
            <person name="Susca A."/>
            <person name="Todd R.B."/>
            <person name="Tsang A."/>
            <person name="Unkles S.E."/>
            <person name="van de Wiele N."/>
            <person name="van Rossen-Uffink D."/>
            <person name="Oliveira J.V."/>
            <person name="Vesth T.C."/>
            <person name="Visser J."/>
            <person name="Yu J.-H."/>
            <person name="Zhou M."/>
            <person name="Andersen M.R."/>
            <person name="Archer D.B."/>
            <person name="Baker S.E."/>
            <person name="Benoit I."/>
            <person name="Brakhage A.A."/>
            <person name="Braus G.H."/>
            <person name="Fischer R."/>
            <person name="Frisvad J.C."/>
            <person name="Goldman G.H."/>
            <person name="Houbraken J."/>
            <person name="Oakley B."/>
            <person name="Pocsi I."/>
            <person name="Scazzocchio C."/>
            <person name="Seiboth B."/>
            <person name="vanKuyk P.A."/>
            <person name="Wortman J."/>
            <person name="Dyer P.S."/>
            <person name="Grigoriev I.V."/>
        </authorList>
    </citation>
    <scope>NUCLEOTIDE SEQUENCE [LARGE SCALE GENOMIC DNA]</scope>
    <source>
        <strain evidence="2">ITEM 5010</strain>
    </source>
</reference>
<evidence type="ECO:0000313" key="2">
    <source>
        <dbReference type="Proteomes" id="UP000188318"/>
    </source>
</evidence>
<dbReference type="AlphaFoldDB" id="A0A1R3RDN1"/>
<evidence type="ECO:0000313" key="1">
    <source>
        <dbReference type="EMBL" id="OOF92593.1"/>
    </source>
</evidence>
<protein>
    <submittedName>
        <fullName evidence="1">Uncharacterized protein</fullName>
    </submittedName>
</protein>
<dbReference type="VEuPathDB" id="FungiDB:ASPCADRAFT_55014"/>